<organism evidence="3 4">
    <name type="scientific">Terrabacter aerolatus</name>
    <dbReference type="NCBI Taxonomy" id="422442"/>
    <lineage>
        <taxon>Bacteria</taxon>
        <taxon>Bacillati</taxon>
        <taxon>Actinomycetota</taxon>
        <taxon>Actinomycetes</taxon>
        <taxon>Micrococcales</taxon>
        <taxon>Intrasporangiaceae</taxon>
        <taxon>Terrabacter</taxon>
    </lineage>
</organism>
<proteinExistence type="predicted"/>
<dbReference type="Proteomes" id="UP000321534">
    <property type="component" value="Unassembled WGS sequence"/>
</dbReference>
<comment type="caution">
    <text evidence="3">The sequence shown here is derived from an EMBL/GenBank/DDBJ whole genome shotgun (WGS) entry which is preliminary data.</text>
</comment>
<reference evidence="3 4" key="1">
    <citation type="submission" date="2019-07" db="EMBL/GenBank/DDBJ databases">
        <title>Whole genome shotgun sequence of Terrabacter aerolatus NBRC 106305.</title>
        <authorList>
            <person name="Hosoyama A."/>
            <person name="Uohara A."/>
            <person name="Ohji S."/>
            <person name="Ichikawa N."/>
        </authorList>
    </citation>
    <scope>NUCLEOTIDE SEQUENCE [LARGE SCALE GENOMIC DNA]</scope>
    <source>
        <strain evidence="3 4">NBRC 106305</strain>
    </source>
</reference>
<evidence type="ECO:0000313" key="4">
    <source>
        <dbReference type="Proteomes" id="UP000321534"/>
    </source>
</evidence>
<keyword evidence="4" id="KW-1185">Reference proteome</keyword>
<name>A0A512D2X7_9MICO</name>
<dbReference type="PROSITE" id="PS50911">
    <property type="entry name" value="CHAP"/>
    <property type="match status" value="1"/>
</dbReference>
<dbReference type="SUPFAM" id="SSF54001">
    <property type="entry name" value="Cysteine proteinases"/>
    <property type="match status" value="1"/>
</dbReference>
<protein>
    <recommendedName>
        <fullName evidence="2">Peptidase C51 domain-containing protein</fullName>
    </recommendedName>
</protein>
<evidence type="ECO:0000313" key="3">
    <source>
        <dbReference type="EMBL" id="GEO30811.1"/>
    </source>
</evidence>
<feature type="domain" description="Peptidase C51" evidence="2">
    <location>
        <begin position="66"/>
        <end position="190"/>
    </location>
</feature>
<sequence>MPQATLDQSGRASTLLPPSVARGHRRRPLTVLLSALAVLVATVGLAGPARAYEWNVVCTGYDACATAGYSNAGYKDHSSTSYWSQSTGHNCTNYVAYRLVTNGLPNKRPVQLSGNAYNWGTAFASQTDDAPAVGSVAWWGQSFSGTGHIAYVEKVVSADQILVSEDNWGGDFRWRSVTRSGGLWPAGFIHLKDMGPKVAAPAAYPTYRPVAPTRIVDTRSSLGATGPLSAGSDTSILVSGKAGLPRTAIGAVVLNVTAVRPQAAGYLLTYPSGSSPAASSTVNFDAGATVANQTVVGVGSDGRFRLKVSQTTDVLVDVVGWYPSFGNLTTTTPTRVLDTRYGQGAPAGRLQPGGRIDLTVTGSAVVPASGVDSVLLNVTAALPSRDGNLAVWPTGAAEPNSSSLNFSAGSSISGLVVAKVGSNGRVSIRTSAATDVVADVVGWYRSGADYVGLTPARLLDTRDGTGVAASGPVAAGGVVRLKVTGRGGVPSTGVKAVVLTVVVTGPQQPGHLIVYPSGSTRPTTSNLNYVAGQTVANTAVVTPSSDGYVDIYVYQSTQVVADVQGYLRS</sequence>
<accession>A0A512D2X7</accession>
<gene>
    <name evidence="3" type="ORF">TAE01_26210</name>
</gene>
<evidence type="ECO:0000256" key="1">
    <source>
        <dbReference type="SAM" id="MobiDB-lite"/>
    </source>
</evidence>
<dbReference type="OrthoDB" id="4855196at2"/>
<dbReference type="InterPro" id="IPR007921">
    <property type="entry name" value="CHAP_dom"/>
</dbReference>
<dbReference type="InterPro" id="IPR038765">
    <property type="entry name" value="Papain-like_cys_pep_sf"/>
</dbReference>
<dbReference type="Pfam" id="PF05257">
    <property type="entry name" value="CHAP"/>
    <property type="match status" value="1"/>
</dbReference>
<feature type="compositionally biased region" description="Polar residues" evidence="1">
    <location>
        <begin position="1"/>
        <end position="12"/>
    </location>
</feature>
<dbReference type="Gene3D" id="3.90.1720.10">
    <property type="entry name" value="endopeptidase domain like (from Nostoc punctiforme)"/>
    <property type="match status" value="1"/>
</dbReference>
<dbReference type="AlphaFoldDB" id="A0A512D2X7"/>
<evidence type="ECO:0000259" key="2">
    <source>
        <dbReference type="PROSITE" id="PS50911"/>
    </source>
</evidence>
<dbReference type="EMBL" id="BJYX01000013">
    <property type="protein sequence ID" value="GEO30811.1"/>
    <property type="molecule type" value="Genomic_DNA"/>
</dbReference>
<feature type="region of interest" description="Disordered" evidence="1">
    <location>
        <begin position="1"/>
        <end position="20"/>
    </location>
</feature>
<dbReference type="RefSeq" id="WP_147067105.1">
    <property type="nucleotide sequence ID" value="NZ_BAAARO010000021.1"/>
</dbReference>